<accession>A0A9N9SRA9</accession>
<dbReference type="AlphaFoldDB" id="A0A9N9SRA9"/>
<dbReference type="EMBL" id="OU898276">
    <property type="protein sequence ID" value="CAG9827719.1"/>
    <property type="molecule type" value="Genomic_DNA"/>
</dbReference>
<sequence length="110" mass="12962">MHKRIRELTGMRKTLQTRQLRDERGVVIIDINQKMQRWTQYIAQLFEDKERTEAPKEFKDDIGTDLIREEIEYAMKQSKGGKYPGPDEVPIELLNYLIIKLKGLGTRDAL</sequence>
<proteinExistence type="predicted"/>
<evidence type="ECO:0000313" key="1">
    <source>
        <dbReference type="EMBL" id="CAG9827719.1"/>
    </source>
</evidence>
<keyword evidence="2" id="KW-1185">Reference proteome</keyword>
<protein>
    <submittedName>
        <fullName evidence="1">Uncharacterized protein</fullName>
    </submittedName>
</protein>
<reference evidence="1" key="1">
    <citation type="submission" date="2022-01" db="EMBL/GenBank/DDBJ databases">
        <authorList>
            <person name="King R."/>
        </authorList>
    </citation>
    <scope>NUCLEOTIDE SEQUENCE</scope>
</reference>
<gene>
    <name evidence="1" type="ORF">DIABBA_LOCUS1699</name>
</gene>
<dbReference type="Proteomes" id="UP001153709">
    <property type="component" value="Chromosome 1"/>
</dbReference>
<feature type="non-terminal residue" evidence="1">
    <location>
        <position position="110"/>
    </location>
</feature>
<name>A0A9N9SRA9_DIABA</name>
<organism evidence="1 2">
    <name type="scientific">Diabrotica balteata</name>
    <name type="common">Banded cucumber beetle</name>
    <dbReference type="NCBI Taxonomy" id="107213"/>
    <lineage>
        <taxon>Eukaryota</taxon>
        <taxon>Metazoa</taxon>
        <taxon>Ecdysozoa</taxon>
        <taxon>Arthropoda</taxon>
        <taxon>Hexapoda</taxon>
        <taxon>Insecta</taxon>
        <taxon>Pterygota</taxon>
        <taxon>Neoptera</taxon>
        <taxon>Endopterygota</taxon>
        <taxon>Coleoptera</taxon>
        <taxon>Polyphaga</taxon>
        <taxon>Cucujiformia</taxon>
        <taxon>Chrysomeloidea</taxon>
        <taxon>Chrysomelidae</taxon>
        <taxon>Galerucinae</taxon>
        <taxon>Diabroticina</taxon>
        <taxon>Diabroticites</taxon>
        <taxon>Diabrotica</taxon>
    </lineage>
</organism>
<dbReference type="OrthoDB" id="8196546at2759"/>
<evidence type="ECO:0000313" key="2">
    <source>
        <dbReference type="Proteomes" id="UP001153709"/>
    </source>
</evidence>